<gene>
    <name evidence="1" type="ORF">DPMN_044929</name>
</gene>
<proteinExistence type="predicted"/>
<evidence type="ECO:0008006" key="3">
    <source>
        <dbReference type="Google" id="ProtNLM"/>
    </source>
</evidence>
<dbReference type="InterPro" id="IPR012337">
    <property type="entry name" value="RNaseH-like_sf"/>
</dbReference>
<reference evidence="1" key="1">
    <citation type="journal article" date="2019" name="bioRxiv">
        <title>The Genome of the Zebra Mussel, Dreissena polymorpha: A Resource for Invasive Species Research.</title>
        <authorList>
            <person name="McCartney M.A."/>
            <person name="Auch B."/>
            <person name="Kono T."/>
            <person name="Mallez S."/>
            <person name="Zhang Y."/>
            <person name="Obille A."/>
            <person name="Becker A."/>
            <person name="Abrahante J.E."/>
            <person name="Garbe J."/>
            <person name="Badalamenti J.P."/>
            <person name="Herman A."/>
            <person name="Mangelson H."/>
            <person name="Liachko I."/>
            <person name="Sullivan S."/>
            <person name="Sone E.D."/>
            <person name="Koren S."/>
            <person name="Silverstein K.A.T."/>
            <person name="Beckman K.B."/>
            <person name="Gohl D.M."/>
        </authorList>
    </citation>
    <scope>NUCLEOTIDE SEQUENCE</scope>
    <source>
        <strain evidence="1">Duluth1</strain>
        <tissue evidence="1">Whole animal</tissue>
    </source>
</reference>
<keyword evidence="2" id="KW-1185">Reference proteome</keyword>
<dbReference type="AlphaFoldDB" id="A0A9D4I0X2"/>
<dbReference type="Proteomes" id="UP000828390">
    <property type="component" value="Unassembled WGS sequence"/>
</dbReference>
<evidence type="ECO:0000313" key="2">
    <source>
        <dbReference type="Proteomes" id="UP000828390"/>
    </source>
</evidence>
<comment type="caution">
    <text evidence="1">The sequence shown here is derived from an EMBL/GenBank/DDBJ whole genome shotgun (WGS) entry which is preliminary data.</text>
</comment>
<reference evidence="1" key="2">
    <citation type="submission" date="2020-11" db="EMBL/GenBank/DDBJ databases">
        <authorList>
            <person name="McCartney M.A."/>
            <person name="Auch B."/>
            <person name="Kono T."/>
            <person name="Mallez S."/>
            <person name="Becker A."/>
            <person name="Gohl D.M."/>
            <person name="Silverstein K.A.T."/>
            <person name="Koren S."/>
            <person name="Bechman K.B."/>
            <person name="Herman A."/>
            <person name="Abrahante J.E."/>
            <person name="Garbe J."/>
        </authorList>
    </citation>
    <scope>NUCLEOTIDE SEQUENCE</scope>
    <source>
        <strain evidence="1">Duluth1</strain>
        <tissue evidence="1">Whole animal</tissue>
    </source>
</reference>
<sequence>MQIIERTNNSHKILEIDKLVKNKFKWEWLETTVDVNKKAIPLSEWIRKIDCPGKAKCIPCEKIVNYGSHGKVSLVEHCNSVDHISKVKTLSSNERLPSSFTGVGNKNDAHYGIHPMFVSKIQTTTSSESTTKPVTSFEDRTAQAQALILGVVAEHSLPMTMVPVLIDLAQKLSKDKKVLDGLSMDRTSASYKMTYGLKRTFHTQTLQSIREQPFSLNIDEATSNNNKKVLSVLVSYFSKTEGRVVVEHLAALELENCKTSTIFEALCDLFELNQIPWTNLVSILMDSCAVMRGSKNGLERRIREEKAPNLLDIDGDVCHHIHNGTKKFCAPFDSWVEDLFSALCIDHKYCVCNLLGIKFTAPERFLSHRWLSAYDLAVSTLRMWSAYQVFYYAFIDKAFKADYWPVVKAILVACKVSQPAKERIKAIIAEVGAKKMTADGQKRKKEIVEKVMFQERKTLLILNFYASVLPIMKRYVVLFQSKEPLVHRLNDEQVDVFREFLSCFVKQEHIVNKNGKQLKNMDLSEDTGLYLSADDMFVGSKAKQIMKGETKMDSVSENFKKLAITSYMATGVYLQQKLPLDNPVLRRLSALDPLAHGHSATLKALKQLPSLLPNRLNQEETDSYEDEVHRFQVDQQLPDPEQRLDEWWGNVFVAGKYPALSKVALLACTVFHGPMVESSFNTMGDIIGVKSASVTVETYASIQTVKYFLKARNTTALSYFDRVDVLYSPVNHILAVNMKTTSASYRASLKAKREETDENNRLLYRKTPKPLSKVQTLLNMRSQAQQEWQSHEDQQKKQAHKRLLKDLAFKKRIQ</sequence>
<dbReference type="PANTHER" id="PTHR37162">
    <property type="entry name" value="HAT FAMILY DIMERISATION DOMAINCONTAINING PROTEIN-RELATED"/>
    <property type="match status" value="1"/>
</dbReference>
<dbReference type="PANTHER" id="PTHR37162:SF1">
    <property type="entry name" value="BED-TYPE DOMAIN-CONTAINING PROTEIN"/>
    <property type="match status" value="1"/>
</dbReference>
<accession>A0A9D4I0X2</accession>
<protein>
    <recommendedName>
        <fullName evidence="3">HAT C-terminal dimerisation domain-containing protein</fullName>
    </recommendedName>
</protein>
<name>A0A9D4I0X2_DREPO</name>
<dbReference type="EMBL" id="JAIWYP010000011">
    <property type="protein sequence ID" value="KAH3738296.1"/>
    <property type="molecule type" value="Genomic_DNA"/>
</dbReference>
<dbReference type="SUPFAM" id="SSF53098">
    <property type="entry name" value="Ribonuclease H-like"/>
    <property type="match status" value="1"/>
</dbReference>
<organism evidence="1 2">
    <name type="scientific">Dreissena polymorpha</name>
    <name type="common">Zebra mussel</name>
    <name type="synonym">Mytilus polymorpha</name>
    <dbReference type="NCBI Taxonomy" id="45954"/>
    <lineage>
        <taxon>Eukaryota</taxon>
        <taxon>Metazoa</taxon>
        <taxon>Spiralia</taxon>
        <taxon>Lophotrochozoa</taxon>
        <taxon>Mollusca</taxon>
        <taxon>Bivalvia</taxon>
        <taxon>Autobranchia</taxon>
        <taxon>Heteroconchia</taxon>
        <taxon>Euheterodonta</taxon>
        <taxon>Imparidentia</taxon>
        <taxon>Neoheterodontei</taxon>
        <taxon>Myida</taxon>
        <taxon>Dreissenoidea</taxon>
        <taxon>Dreissenidae</taxon>
        <taxon>Dreissena</taxon>
    </lineage>
</organism>
<evidence type="ECO:0000313" key="1">
    <source>
        <dbReference type="EMBL" id="KAH3738296.1"/>
    </source>
</evidence>
<dbReference type="OrthoDB" id="6156863at2759"/>